<sequence length="303" mass="34210">MLGCTVPTIGGLPKGFSWARKWGCECIQIYVTLSRRWDVPGLSEEEVFKFKSAWQDSPVKKVVAHVPYLVNLASPDKNLWQKSKERLRIELSRAGQFGVNFLVLHPGSYGNSNKLDGMKRTIEAIHAISNASDNQKTQILLETMAGQGTSIGSTFEEIAYILEEINNPEFIGVCFDTAHIFAAGYDIRGYKNYEMVLTEFDEIIGLNKMKAIHVNDSRANLGSRSDRHACIGEGKLGLEIFQAIMKDTRFLTIPKILEIPERGKRSEDNLRLLRKLQLISGHLPKSKNLQKQLIRKELYVNIS</sequence>
<dbReference type="InterPro" id="IPR001719">
    <property type="entry name" value="AP_endonuc_2"/>
</dbReference>
<dbReference type="InterPro" id="IPR013022">
    <property type="entry name" value="Xyl_isomerase-like_TIM-brl"/>
</dbReference>
<keyword evidence="7" id="KW-0540">Nuclease</keyword>
<dbReference type="PANTHER" id="PTHR21445:SF0">
    <property type="entry name" value="APURINIC-APYRIMIDINIC ENDONUCLEASE"/>
    <property type="match status" value="1"/>
</dbReference>
<gene>
    <name evidence="7" type="primary">nfo</name>
    <name evidence="9" type="ORF">BROSI_A2140</name>
</gene>
<feature type="binding site" evidence="7">
    <location>
        <position position="142"/>
    </location>
    <ligand>
        <name>Zn(2+)</name>
        <dbReference type="ChEBI" id="CHEBI:29105"/>
        <label>2</label>
    </ligand>
</feature>
<dbReference type="NCBIfam" id="TIGR00587">
    <property type="entry name" value="nfo"/>
    <property type="match status" value="1"/>
</dbReference>
<comment type="similarity">
    <text evidence="1 7">Belongs to the AP endonuclease 2 family.</text>
</comment>
<organism evidence="9 10">
    <name type="scientific">Candidatus Brocadia sinica JPN1</name>
    <dbReference type="NCBI Taxonomy" id="1197129"/>
    <lineage>
        <taxon>Bacteria</taxon>
        <taxon>Pseudomonadati</taxon>
        <taxon>Planctomycetota</taxon>
        <taxon>Candidatus Brocadiia</taxon>
        <taxon>Candidatus Brocadiales</taxon>
        <taxon>Candidatus Brocadiaceae</taxon>
        <taxon>Candidatus Brocadia</taxon>
    </lineage>
</organism>
<evidence type="ECO:0000259" key="8">
    <source>
        <dbReference type="Pfam" id="PF01261"/>
    </source>
</evidence>
<dbReference type="SUPFAM" id="SSF51658">
    <property type="entry name" value="Xylose isomerase-like"/>
    <property type="match status" value="1"/>
</dbReference>
<proteinExistence type="inferred from homology"/>
<dbReference type="HAMAP" id="MF_00152">
    <property type="entry name" value="Nfo"/>
    <property type="match status" value="1"/>
</dbReference>
<evidence type="ECO:0000256" key="7">
    <source>
        <dbReference type="HAMAP-Rule" id="MF_00152"/>
    </source>
</evidence>
<comment type="caution">
    <text evidence="9">The sequence shown here is derived from an EMBL/GenBank/DDBJ whole genome shotgun (WGS) entry which is preliminary data.</text>
</comment>
<feature type="binding site" evidence="7">
    <location>
        <position position="258"/>
    </location>
    <ligand>
        <name>Zn(2+)</name>
        <dbReference type="ChEBI" id="CHEBI:29105"/>
        <label>2</label>
    </ligand>
</feature>
<name>A0ABQ0JYQ8_9BACT</name>
<dbReference type="PROSITE" id="PS00731">
    <property type="entry name" value="AP_NUCLEASE_F2_3"/>
    <property type="match status" value="1"/>
</dbReference>
<keyword evidence="3 7" id="KW-0227">DNA damage</keyword>
<feature type="domain" description="Xylose isomerase-like TIM barrel" evidence="8">
    <location>
        <begin position="16"/>
        <end position="276"/>
    </location>
</feature>
<feature type="binding site" evidence="7">
    <location>
        <position position="105"/>
    </location>
    <ligand>
        <name>Zn(2+)</name>
        <dbReference type="ChEBI" id="CHEBI:29105"/>
        <label>1</label>
    </ligand>
</feature>
<dbReference type="PANTHER" id="PTHR21445">
    <property type="entry name" value="ENDONUCLEASE IV ENDODEOXYRIBONUCLEASE IV"/>
    <property type="match status" value="1"/>
</dbReference>
<dbReference type="InterPro" id="IPR036237">
    <property type="entry name" value="Xyl_isomerase-like_sf"/>
</dbReference>
<feature type="binding site" evidence="7">
    <location>
        <position position="213"/>
    </location>
    <ligand>
        <name>Zn(2+)</name>
        <dbReference type="ChEBI" id="CHEBI:29105"/>
        <label>2</label>
    </ligand>
</feature>
<feature type="binding site" evidence="7">
    <location>
        <position position="142"/>
    </location>
    <ligand>
        <name>Zn(2+)</name>
        <dbReference type="ChEBI" id="CHEBI:29105"/>
        <label>1</label>
    </ligand>
</feature>
<dbReference type="SMART" id="SM00518">
    <property type="entry name" value="AP2Ec"/>
    <property type="match status" value="1"/>
</dbReference>
<dbReference type="InterPro" id="IPR018246">
    <property type="entry name" value="AP_endonuc_F2_Zn_BS"/>
</dbReference>
<dbReference type="GO" id="GO:0004519">
    <property type="term" value="F:endonuclease activity"/>
    <property type="evidence" value="ECO:0007669"/>
    <property type="project" value="UniProtKB-KW"/>
</dbReference>
<feature type="binding site" evidence="7">
    <location>
        <position position="226"/>
    </location>
    <ligand>
        <name>Zn(2+)</name>
        <dbReference type="ChEBI" id="CHEBI:29105"/>
        <label>3</label>
    </ligand>
</feature>
<reference evidence="10" key="1">
    <citation type="journal article" date="2015" name="Genome Announc.">
        <title>Draft Genome Sequence of an Anaerobic Ammonium-Oxidizing Bacterium, "Candidatus Brocadia sinica".</title>
        <authorList>
            <person name="Oshiki M."/>
            <person name="Shinyako-Hata K."/>
            <person name="Satoh H."/>
            <person name="Okabe S."/>
        </authorList>
    </citation>
    <scope>NUCLEOTIDE SEQUENCE [LARGE SCALE GENOMIC DNA]</scope>
    <source>
        <strain evidence="10">JPN1</strain>
    </source>
</reference>
<dbReference type="Pfam" id="PF01261">
    <property type="entry name" value="AP_endonuc_2"/>
    <property type="match status" value="1"/>
</dbReference>
<comment type="catalytic activity">
    <reaction evidence="7">
        <text>Endonucleolytic cleavage to 5'-phosphooligonucleotide end-products.</text>
        <dbReference type="EC" id="3.1.21.2"/>
    </reaction>
</comment>
<keyword evidence="4 7" id="KW-0378">Hydrolase</keyword>
<evidence type="ECO:0000313" key="10">
    <source>
        <dbReference type="Proteomes" id="UP000032309"/>
    </source>
</evidence>
<dbReference type="EC" id="3.1.21.2" evidence="7"/>
<protein>
    <recommendedName>
        <fullName evidence="7">Probable endonuclease 4</fullName>
        <ecNumber evidence="7">3.1.21.2</ecNumber>
    </recommendedName>
    <alternativeName>
        <fullName evidence="7">Endodeoxyribonuclease IV</fullName>
    </alternativeName>
    <alternativeName>
        <fullName evidence="7">Endonuclease IV</fullName>
    </alternativeName>
</protein>
<comment type="function">
    <text evidence="7">Endonuclease IV plays a role in DNA repair. It cleaves phosphodiester bonds at apurinic or apyrimidinic (AP) sites, generating a 3'-hydroxyl group and a 5'-terminal sugar phosphate.</text>
</comment>
<evidence type="ECO:0000256" key="2">
    <source>
        <dbReference type="ARBA" id="ARBA00022723"/>
    </source>
</evidence>
<dbReference type="EMBL" id="BAFN01000001">
    <property type="protein sequence ID" value="GAN33614.1"/>
    <property type="molecule type" value="Genomic_DNA"/>
</dbReference>
<evidence type="ECO:0000256" key="6">
    <source>
        <dbReference type="ARBA" id="ARBA00023204"/>
    </source>
</evidence>
<dbReference type="PROSITE" id="PS51432">
    <property type="entry name" value="AP_NUCLEASE_F2_4"/>
    <property type="match status" value="1"/>
</dbReference>
<dbReference type="CDD" id="cd00019">
    <property type="entry name" value="AP2Ec"/>
    <property type="match status" value="1"/>
</dbReference>
<accession>A0ABQ0JYQ8</accession>
<keyword evidence="5 7" id="KW-0862">Zinc</keyword>
<evidence type="ECO:0000256" key="3">
    <source>
        <dbReference type="ARBA" id="ARBA00022763"/>
    </source>
</evidence>
<keyword evidence="6 7" id="KW-0234">DNA repair</keyword>
<keyword evidence="7 9" id="KW-0255">Endonuclease</keyword>
<dbReference type="RefSeq" id="WP_052563690.1">
    <property type="nucleotide sequence ID" value="NZ_BAFN01000001.1"/>
</dbReference>
<evidence type="ECO:0000256" key="4">
    <source>
        <dbReference type="ARBA" id="ARBA00022801"/>
    </source>
</evidence>
<dbReference type="Proteomes" id="UP000032309">
    <property type="component" value="Unassembled WGS sequence"/>
</dbReference>
<comment type="cofactor">
    <cofactor evidence="7">
        <name>Zn(2+)</name>
        <dbReference type="ChEBI" id="CHEBI:29105"/>
    </cofactor>
    <text evidence="7">Binds 3 Zn(2+) ions.</text>
</comment>
<feature type="binding site" evidence="7">
    <location>
        <position position="65"/>
    </location>
    <ligand>
        <name>Zn(2+)</name>
        <dbReference type="ChEBI" id="CHEBI:29105"/>
        <label>1</label>
    </ligand>
</feature>
<evidence type="ECO:0000313" key="9">
    <source>
        <dbReference type="EMBL" id="GAN33614.1"/>
    </source>
</evidence>
<feature type="binding site" evidence="7">
    <location>
        <position position="176"/>
    </location>
    <ligand>
        <name>Zn(2+)</name>
        <dbReference type="ChEBI" id="CHEBI:29105"/>
        <label>2</label>
    </ligand>
</feature>
<feature type="binding site" evidence="7">
    <location>
        <position position="228"/>
    </location>
    <ligand>
        <name>Zn(2+)</name>
        <dbReference type="ChEBI" id="CHEBI:29105"/>
        <label>3</label>
    </ligand>
</feature>
<evidence type="ECO:0000256" key="1">
    <source>
        <dbReference type="ARBA" id="ARBA00005340"/>
    </source>
</evidence>
<feature type="binding site" evidence="7">
    <location>
        <position position="179"/>
    </location>
    <ligand>
        <name>Zn(2+)</name>
        <dbReference type="ChEBI" id="CHEBI:29105"/>
        <label>3</label>
    </ligand>
</feature>
<keyword evidence="2 7" id="KW-0479">Metal-binding</keyword>
<dbReference type="Gene3D" id="3.20.20.150">
    <property type="entry name" value="Divalent-metal-dependent TIM barrel enzymes"/>
    <property type="match status" value="1"/>
</dbReference>
<keyword evidence="10" id="KW-1185">Reference proteome</keyword>
<evidence type="ECO:0000256" key="5">
    <source>
        <dbReference type="ARBA" id="ARBA00022833"/>
    </source>
</evidence>